<evidence type="ECO:0000256" key="1">
    <source>
        <dbReference type="ARBA" id="ARBA00010333"/>
    </source>
</evidence>
<dbReference type="SUPFAM" id="SSF53850">
    <property type="entry name" value="Periplasmic binding protein-like II"/>
    <property type="match status" value="1"/>
</dbReference>
<dbReference type="InterPro" id="IPR001638">
    <property type="entry name" value="Solute-binding_3/MltF_N"/>
</dbReference>
<organism evidence="5 6">
    <name type="scientific">Marinobacter nitratireducens</name>
    <dbReference type="NCBI Taxonomy" id="1137280"/>
    <lineage>
        <taxon>Bacteria</taxon>
        <taxon>Pseudomonadati</taxon>
        <taxon>Pseudomonadota</taxon>
        <taxon>Gammaproteobacteria</taxon>
        <taxon>Pseudomonadales</taxon>
        <taxon>Marinobacteraceae</taxon>
        <taxon>Marinobacter</taxon>
    </lineage>
</organism>
<feature type="signal peptide" evidence="3">
    <location>
        <begin position="1"/>
        <end position="31"/>
    </location>
</feature>
<dbReference type="PANTHER" id="PTHR35936">
    <property type="entry name" value="MEMBRANE-BOUND LYTIC MUREIN TRANSGLYCOSYLASE F"/>
    <property type="match status" value="1"/>
</dbReference>
<dbReference type="PATRIC" id="fig|1137280.3.peg.2815"/>
<dbReference type="Pfam" id="PF00497">
    <property type="entry name" value="SBP_bac_3"/>
    <property type="match status" value="1"/>
</dbReference>
<evidence type="ECO:0000313" key="5">
    <source>
        <dbReference type="EMBL" id="KEF30450.1"/>
    </source>
</evidence>
<gene>
    <name evidence="5" type="ORF">D777_02998</name>
</gene>
<dbReference type="AlphaFoldDB" id="A0A072NBJ4"/>
<comment type="caution">
    <text evidence="5">The sequence shown here is derived from an EMBL/GenBank/DDBJ whole genome shotgun (WGS) entry which is preliminary data.</text>
</comment>
<evidence type="ECO:0000259" key="4">
    <source>
        <dbReference type="Pfam" id="PF00497"/>
    </source>
</evidence>
<keyword evidence="2 3" id="KW-0732">Signal</keyword>
<evidence type="ECO:0000256" key="2">
    <source>
        <dbReference type="ARBA" id="ARBA00022729"/>
    </source>
</evidence>
<keyword evidence="6" id="KW-1185">Reference proteome</keyword>
<dbReference type="OrthoDB" id="8481721at2"/>
<dbReference type="EMBL" id="ANIE01000008">
    <property type="protein sequence ID" value="KEF30450.1"/>
    <property type="molecule type" value="Genomic_DNA"/>
</dbReference>
<evidence type="ECO:0000256" key="3">
    <source>
        <dbReference type="SAM" id="SignalP"/>
    </source>
</evidence>
<proteinExistence type="inferred from homology"/>
<feature type="chain" id="PRO_5001682475" description="Solute-binding protein family 3/N-terminal domain-containing protein" evidence="3">
    <location>
        <begin position="32"/>
        <end position="270"/>
    </location>
</feature>
<reference evidence="5 6" key="1">
    <citation type="submission" date="2012-12" db="EMBL/GenBank/DDBJ databases">
        <title>Genome assembly of Marinobacter sp. AK21.</title>
        <authorList>
            <person name="Khatri I."/>
            <person name="Kumar R."/>
            <person name="Vaidya B."/>
            <person name="Subramanian S."/>
            <person name="Pinnaka A."/>
        </authorList>
    </citation>
    <scope>NUCLEOTIDE SEQUENCE [LARGE SCALE GENOMIC DNA]</scope>
    <source>
        <strain evidence="5 6">AK21</strain>
    </source>
</reference>
<feature type="domain" description="Solute-binding protein family 3/N-terminal" evidence="4">
    <location>
        <begin position="45"/>
        <end position="103"/>
    </location>
</feature>
<name>A0A072NBJ4_9GAMM</name>
<dbReference type="PANTHER" id="PTHR35936:SF6">
    <property type="entry name" value="AMINO ACID ABC TRANSPORTER SUBSTRATE-BINDING PAAT FAMILY PROTEIN"/>
    <property type="match status" value="1"/>
</dbReference>
<dbReference type="RefSeq" id="WP_036133358.1">
    <property type="nucleotide sequence ID" value="NZ_ANIE01000008.1"/>
</dbReference>
<sequence length="270" mass="30513">MYKRCTAFANVLMLLPLLWALLLVAVPLAQAEETPEKTVRIAYVEFPPITYRDENGEPAGLFIDITRKVALEAGFTPDFLYLPVSRAYLYLSNGQIDAWPGVSNIPALEGEVLESWASPMPVQLSAWYLEGKQPLAHFSQLQDTRVIVIGGYTYGGLLYWLNDQAGITVTEAPNHRAALEMLKRNRGDYLLDYSEPVREILLKPDDDLLRESRVRSRNLAWLFSLASPRAALIRDAFDDAYIRLADRGEVPPVRVLNRGFVVPGFPEKYR</sequence>
<evidence type="ECO:0000313" key="6">
    <source>
        <dbReference type="Proteomes" id="UP000035057"/>
    </source>
</evidence>
<dbReference type="STRING" id="1137280.D777_02998"/>
<comment type="similarity">
    <text evidence="1">Belongs to the bacterial solute-binding protein 3 family.</text>
</comment>
<accession>A0A072NBJ4</accession>
<protein>
    <recommendedName>
        <fullName evidence="4">Solute-binding protein family 3/N-terminal domain-containing protein</fullName>
    </recommendedName>
</protein>
<dbReference type="Proteomes" id="UP000035057">
    <property type="component" value="Unassembled WGS sequence"/>
</dbReference>
<dbReference type="Gene3D" id="3.40.190.10">
    <property type="entry name" value="Periplasmic binding protein-like II"/>
    <property type="match status" value="2"/>
</dbReference>